<comment type="similarity">
    <text evidence="1">Belongs to the FAH family.</text>
</comment>
<protein>
    <submittedName>
        <fullName evidence="4">2-keto-4-pentenoate hydratase/2-oxohepta-3-ene-1,7-dioic acid hydratase in catechol pathway</fullName>
    </submittedName>
</protein>
<evidence type="ECO:0000256" key="1">
    <source>
        <dbReference type="ARBA" id="ARBA00010211"/>
    </source>
</evidence>
<gene>
    <name evidence="4" type="ORF">ATK86_7301</name>
</gene>
<dbReference type="InterPro" id="IPR011234">
    <property type="entry name" value="Fumarylacetoacetase-like_C"/>
</dbReference>
<sequence>MNRVVEGYGLGTFTDGTKVFAGVVAGDQVVEIVPEQLGPGIVTTADIFGAWDTVRGALPDIAATAATAGTPVSALRILPPVQPRHIFQAGANYRSHVAEIIVSGKAGDDTRTDEELEAAASAMMDERARTGSPFFFSGLPSAMCGADDDVVLVPESAQTDWEAELVVVIGAVADHVTRENALDFVAGYTVANDVSARDLQFPAEHRPLGGDWLRAKNRPTFLPVGPFVMPADVLGDYRDLEIQFRLNGDLMQHDRAANMLFDVPTLIAQASAITPLHPGDLILTGSPAGNGGKWQRWLAPGDVMEASISGIGTLRNTCRATPGKKDTA</sequence>
<dbReference type="GO" id="GO:0046872">
    <property type="term" value="F:metal ion binding"/>
    <property type="evidence" value="ECO:0007669"/>
    <property type="project" value="UniProtKB-KW"/>
</dbReference>
<dbReference type="Pfam" id="PF01557">
    <property type="entry name" value="FAA_hydrolase"/>
    <property type="match status" value="1"/>
</dbReference>
<dbReference type="PANTHER" id="PTHR42796:SF4">
    <property type="entry name" value="FUMARYLACETOACETATE HYDROLASE DOMAIN-CONTAINING PROTEIN 2A"/>
    <property type="match status" value="1"/>
</dbReference>
<name>A0A2N3V5K3_9NOCA</name>
<organism evidence="4 5">
    <name type="scientific">Nocardia fluminea</name>
    <dbReference type="NCBI Taxonomy" id="134984"/>
    <lineage>
        <taxon>Bacteria</taxon>
        <taxon>Bacillati</taxon>
        <taxon>Actinomycetota</taxon>
        <taxon>Actinomycetes</taxon>
        <taxon>Mycobacteriales</taxon>
        <taxon>Nocardiaceae</taxon>
        <taxon>Nocardia</taxon>
    </lineage>
</organism>
<keyword evidence="5" id="KW-1185">Reference proteome</keyword>
<feature type="domain" description="Fumarylacetoacetase-like C-terminal" evidence="3">
    <location>
        <begin position="86"/>
        <end position="317"/>
    </location>
</feature>
<dbReference type="GO" id="GO:0044281">
    <property type="term" value="P:small molecule metabolic process"/>
    <property type="evidence" value="ECO:0007669"/>
    <property type="project" value="UniProtKB-ARBA"/>
</dbReference>
<accession>A0A2N3V5K3</accession>
<evidence type="ECO:0000259" key="3">
    <source>
        <dbReference type="Pfam" id="PF01557"/>
    </source>
</evidence>
<dbReference type="Proteomes" id="UP000233766">
    <property type="component" value="Unassembled WGS sequence"/>
</dbReference>
<dbReference type="SUPFAM" id="SSF56529">
    <property type="entry name" value="FAH"/>
    <property type="match status" value="1"/>
</dbReference>
<reference evidence="4 5" key="1">
    <citation type="submission" date="2017-12" db="EMBL/GenBank/DDBJ databases">
        <title>Sequencing the genomes of 1000 Actinobacteria strains.</title>
        <authorList>
            <person name="Klenk H.-P."/>
        </authorList>
    </citation>
    <scope>NUCLEOTIDE SEQUENCE [LARGE SCALE GENOMIC DNA]</scope>
    <source>
        <strain evidence="4 5">DSM 44489</strain>
    </source>
</reference>
<evidence type="ECO:0000256" key="2">
    <source>
        <dbReference type="ARBA" id="ARBA00022723"/>
    </source>
</evidence>
<evidence type="ECO:0000313" key="4">
    <source>
        <dbReference type="EMBL" id="PKV76894.1"/>
    </source>
</evidence>
<dbReference type="EMBL" id="PJMW01000003">
    <property type="protein sequence ID" value="PKV76894.1"/>
    <property type="molecule type" value="Genomic_DNA"/>
</dbReference>
<dbReference type="InterPro" id="IPR036663">
    <property type="entry name" value="Fumarylacetoacetase_C_sf"/>
</dbReference>
<evidence type="ECO:0000313" key="5">
    <source>
        <dbReference type="Proteomes" id="UP000233766"/>
    </source>
</evidence>
<keyword evidence="2" id="KW-0479">Metal-binding</keyword>
<dbReference type="GO" id="GO:0003824">
    <property type="term" value="F:catalytic activity"/>
    <property type="evidence" value="ECO:0007669"/>
    <property type="project" value="InterPro"/>
</dbReference>
<dbReference type="InterPro" id="IPR051121">
    <property type="entry name" value="FAH"/>
</dbReference>
<comment type="caution">
    <text evidence="4">The sequence shown here is derived from an EMBL/GenBank/DDBJ whole genome shotgun (WGS) entry which is preliminary data.</text>
</comment>
<dbReference type="Gene3D" id="3.90.850.10">
    <property type="entry name" value="Fumarylacetoacetase-like, C-terminal domain"/>
    <property type="match status" value="1"/>
</dbReference>
<dbReference type="PANTHER" id="PTHR42796">
    <property type="entry name" value="FUMARYLACETOACETATE HYDROLASE DOMAIN-CONTAINING PROTEIN 2A-RELATED"/>
    <property type="match status" value="1"/>
</dbReference>
<dbReference type="AlphaFoldDB" id="A0A2N3V5K3"/>
<proteinExistence type="inferred from homology"/>